<evidence type="ECO:0000256" key="11">
    <source>
        <dbReference type="ARBA" id="ARBA00022989"/>
    </source>
</evidence>
<dbReference type="EC" id="2.7.13.3" evidence="3"/>
<feature type="domain" description="Histidine kinase" evidence="15">
    <location>
        <begin position="278"/>
        <end position="502"/>
    </location>
</feature>
<evidence type="ECO:0000256" key="2">
    <source>
        <dbReference type="ARBA" id="ARBA00004651"/>
    </source>
</evidence>
<evidence type="ECO:0000256" key="7">
    <source>
        <dbReference type="ARBA" id="ARBA00022692"/>
    </source>
</evidence>
<comment type="subcellular location">
    <subcellularLocation>
        <location evidence="2">Cell membrane</location>
        <topology evidence="2">Multi-pass membrane protein</topology>
    </subcellularLocation>
</comment>
<dbReference type="EMBL" id="FTNC01000007">
    <property type="protein sequence ID" value="SIQ69016.1"/>
    <property type="molecule type" value="Genomic_DNA"/>
</dbReference>
<keyword evidence="6" id="KW-0808">Transferase</keyword>
<keyword evidence="7 14" id="KW-0812">Transmembrane</keyword>
<dbReference type="STRING" id="56779.SAMN05421834_10725"/>
<dbReference type="FunFam" id="3.30.565.10:FF:000006">
    <property type="entry name" value="Sensor histidine kinase WalK"/>
    <property type="match status" value="1"/>
</dbReference>
<dbReference type="Pfam" id="PF02518">
    <property type="entry name" value="HATPase_c"/>
    <property type="match status" value="1"/>
</dbReference>
<dbReference type="GO" id="GO:0005524">
    <property type="term" value="F:ATP binding"/>
    <property type="evidence" value="ECO:0007669"/>
    <property type="project" value="UniProtKB-KW"/>
</dbReference>
<dbReference type="PANTHER" id="PTHR45528:SF1">
    <property type="entry name" value="SENSOR HISTIDINE KINASE CPXA"/>
    <property type="match status" value="1"/>
</dbReference>
<dbReference type="InterPro" id="IPR036097">
    <property type="entry name" value="HisK_dim/P_sf"/>
</dbReference>
<keyword evidence="5" id="KW-0597">Phosphoprotein</keyword>
<dbReference type="InterPro" id="IPR004358">
    <property type="entry name" value="Sig_transdc_His_kin-like_C"/>
</dbReference>
<keyword evidence="12" id="KW-0902">Two-component regulatory system</keyword>
<dbReference type="InterPro" id="IPR003594">
    <property type="entry name" value="HATPase_dom"/>
</dbReference>
<dbReference type="PROSITE" id="PS50109">
    <property type="entry name" value="HIS_KIN"/>
    <property type="match status" value="1"/>
</dbReference>
<proteinExistence type="predicted"/>
<accession>A0A1N6UUW4</accession>
<evidence type="ECO:0000256" key="13">
    <source>
        <dbReference type="ARBA" id="ARBA00023136"/>
    </source>
</evidence>
<dbReference type="AlphaFoldDB" id="A0A1N6UUW4"/>
<keyword evidence="9" id="KW-0418">Kinase</keyword>
<evidence type="ECO:0000256" key="12">
    <source>
        <dbReference type="ARBA" id="ARBA00023012"/>
    </source>
</evidence>
<dbReference type="PROSITE" id="PS50885">
    <property type="entry name" value="HAMP"/>
    <property type="match status" value="1"/>
</dbReference>
<sequence length="506" mass="57935">MKINFNSFFSRLLITNTIIVLITIIIISGIFGYLIQNYYYGLREWKASKDGHRIAEIINNYINDANLKKFRQDESLLRINTISKTSELEIGIINNHGDFILNSSNFDSLKMEIEDKTLKEVIAGNQVINKIKGPKKNELLMIFPLFKDPLNENKDISLNTKGNSDIIGGIILKSELDSVKTTIIDILKLIFYSSLIALIIALLLSIRFSQNIVKPLNKVKASAKNISNNEFTKIKENNVKTTELKNLIETYNYAVEEIEKTIKKKNRLEKLRKEYIANISHEFRTPLSSIKGFAEIIEEQDLNQTQLKNYSSIMKNEAEHLQYLVEELLILGQLDSDGIKLNIKRVKLKDLISFAVNSLETEINKKNIKIKGNYENNNLEIKVDPNKFKEVFINLIDNAVKHSPENSKIEIITQKINNPKNEIENVKIMIKDEGKGIEEEKQDKVWERFYKVDESRSRNDSNGTGLGLAIVKDIIDKHQAEVNIQNNKQGGASFIVTLNKKHLVKG</sequence>
<feature type="domain" description="HAMP" evidence="16">
    <location>
        <begin position="210"/>
        <end position="263"/>
    </location>
</feature>
<keyword evidence="13 14" id="KW-0472">Membrane</keyword>
<gene>
    <name evidence="17" type="ORF">SAMN05421834_10725</name>
</gene>
<evidence type="ECO:0000256" key="8">
    <source>
        <dbReference type="ARBA" id="ARBA00022741"/>
    </source>
</evidence>
<dbReference type="FunFam" id="1.10.287.130:FF:000001">
    <property type="entry name" value="Two-component sensor histidine kinase"/>
    <property type="match status" value="1"/>
</dbReference>
<evidence type="ECO:0000256" key="5">
    <source>
        <dbReference type="ARBA" id="ARBA00022553"/>
    </source>
</evidence>
<evidence type="ECO:0000256" key="4">
    <source>
        <dbReference type="ARBA" id="ARBA00022475"/>
    </source>
</evidence>
<dbReference type="GO" id="GO:0005886">
    <property type="term" value="C:plasma membrane"/>
    <property type="evidence" value="ECO:0007669"/>
    <property type="project" value="UniProtKB-SubCell"/>
</dbReference>
<dbReference type="OrthoDB" id="9813151at2"/>
<dbReference type="Gene3D" id="6.10.340.10">
    <property type="match status" value="1"/>
</dbReference>
<reference evidence="18" key="1">
    <citation type="submission" date="2017-01" db="EMBL/GenBank/DDBJ databases">
        <authorList>
            <person name="Varghese N."/>
            <person name="Submissions S."/>
        </authorList>
    </citation>
    <scope>NUCLEOTIDE SEQUENCE [LARGE SCALE GENOMIC DNA]</scope>
    <source>
        <strain evidence="18">ATCC 700103</strain>
    </source>
</reference>
<evidence type="ECO:0000256" key="9">
    <source>
        <dbReference type="ARBA" id="ARBA00022777"/>
    </source>
</evidence>
<dbReference type="RefSeq" id="WP_076544504.1">
    <property type="nucleotide sequence ID" value="NZ_FTNC01000007.1"/>
</dbReference>
<dbReference type="Proteomes" id="UP000185669">
    <property type="component" value="Unassembled WGS sequence"/>
</dbReference>
<evidence type="ECO:0000256" key="1">
    <source>
        <dbReference type="ARBA" id="ARBA00000085"/>
    </source>
</evidence>
<protein>
    <recommendedName>
        <fullName evidence="3">histidine kinase</fullName>
        <ecNumber evidence="3">2.7.13.3</ecNumber>
    </recommendedName>
</protein>
<dbReference type="PANTHER" id="PTHR45528">
    <property type="entry name" value="SENSOR HISTIDINE KINASE CPXA"/>
    <property type="match status" value="1"/>
</dbReference>
<keyword evidence="4" id="KW-1003">Cell membrane</keyword>
<dbReference type="InterPro" id="IPR050398">
    <property type="entry name" value="HssS/ArlS-like"/>
</dbReference>
<evidence type="ECO:0000256" key="10">
    <source>
        <dbReference type="ARBA" id="ARBA00022840"/>
    </source>
</evidence>
<dbReference type="Gene3D" id="1.10.287.130">
    <property type="match status" value="1"/>
</dbReference>
<evidence type="ECO:0000259" key="16">
    <source>
        <dbReference type="PROSITE" id="PS50885"/>
    </source>
</evidence>
<evidence type="ECO:0000256" key="3">
    <source>
        <dbReference type="ARBA" id="ARBA00012438"/>
    </source>
</evidence>
<evidence type="ECO:0000313" key="17">
    <source>
        <dbReference type="EMBL" id="SIQ69016.1"/>
    </source>
</evidence>
<evidence type="ECO:0000259" key="15">
    <source>
        <dbReference type="PROSITE" id="PS50109"/>
    </source>
</evidence>
<dbReference type="GO" id="GO:0000155">
    <property type="term" value="F:phosphorelay sensor kinase activity"/>
    <property type="evidence" value="ECO:0007669"/>
    <property type="project" value="InterPro"/>
</dbReference>
<dbReference type="InterPro" id="IPR003660">
    <property type="entry name" value="HAMP_dom"/>
</dbReference>
<dbReference type="SUPFAM" id="SSF55874">
    <property type="entry name" value="ATPase domain of HSP90 chaperone/DNA topoisomerase II/histidine kinase"/>
    <property type="match status" value="1"/>
</dbReference>
<name>A0A1N6UUW4_9FIRM</name>
<dbReference type="SUPFAM" id="SSF47384">
    <property type="entry name" value="Homodimeric domain of signal transducing histidine kinase"/>
    <property type="match status" value="1"/>
</dbReference>
<dbReference type="InterPro" id="IPR003661">
    <property type="entry name" value="HisK_dim/P_dom"/>
</dbReference>
<keyword evidence="10" id="KW-0067">ATP-binding</keyword>
<organism evidence="17 18">
    <name type="scientific">Halanaerobium kushneri</name>
    <dbReference type="NCBI Taxonomy" id="56779"/>
    <lineage>
        <taxon>Bacteria</taxon>
        <taxon>Bacillati</taxon>
        <taxon>Bacillota</taxon>
        <taxon>Clostridia</taxon>
        <taxon>Halanaerobiales</taxon>
        <taxon>Halanaerobiaceae</taxon>
        <taxon>Halanaerobium</taxon>
    </lineage>
</organism>
<dbReference type="InterPro" id="IPR005467">
    <property type="entry name" value="His_kinase_dom"/>
</dbReference>
<dbReference type="SMART" id="SM00388">
    <property type="entry name" value="HisKA"/>
    <property type="match status" value="1"/>
</dbReference>
<dbReference type="InterPro" id="IPR036890">
    <property type="entry name" value="HATPase_C_sf"/>
</dbReference>
<comment type="catalytic activity">
    <reaction evidence="1">
        <text>ATP + protein L-histidine = ADP + protein N-phospho-L-histidine.</text>
        <dbReference type="EC" id="2.7.13.3"/>
    </reaction>
</comment>
<dbReference type="PRINTS" id="PR00344">
    <property type="entry name" value="BCTRLSENSOR"/>
</dbReference>
<evidence type="ECO:0000313" key="18">
    <source>
        <dbReference type="Proteomes" id="UP000185669"/>
    </source>
</evidence>
<keyword evidence="11 14" id="KW-1133">Transmembrane helix</keyword>
<feature type="transmembrane region" description="Helical" evidence="14">
    <location>
        <begin position="12"/>
        <end position="35"/>
    </location>
</feature>
<dbReference type="SMART" id="SM00387">
    <property type="entry name" value="HATPase_c"/>
    <property type="match status" value="1"/>
</dbReference>
<keyword evidence="18" id="KW-1185">Reference proteome</keyword>
<dbReference type="Pfam" id="PF00512">
    <property type="entry name" value="HisKA"/>
    <property type="match status" value="1"/>
</dbReference>
<evidence type="ECO:0000256" key="6">
    <source>
        <dbReference type="ARBA" id="ARBA00022679"/>
    </source>
</evidence>
<dbReference type="CDD" id="cd00082">
    <property type="entry name" value="HisKA"/>
    <property type="match status" value="1"/>
</dbReference>
<evidence type="ECO:0000256" key="14">
    <source>
        <dbReference type="SAM" id="Phobius"/>
    </source>
</evidence>
<dbReference type="Gene3D" id="3.30.565.10">
    <property type="entry name" value="Histidine kinase-like ATPase, C-terminal domain"/>
    <property type="match status" value="1"/>
</dbReference>
<dbReference type="CDD" id="cd00075">
    <property type="entry name" value="HATPase"/>
    <property type="match status" value="1"/>
</dbReference>
<keyword evidence="8" id="KW-0547">Nucleotide-binding</keyword>
<feature type="transmembrane region" description="Helical" evidence="14">
    <location>
        <begin position="189"/>
        <end position="208"/>
    </location>
</feature>